<dbReference type="AlphaFoldDB" id="A0A645GKD2"/>
<sequence length="46" mass="5087">MPDILKKDKLTDKASYYTADGKPLLVNPGKTMINLVSDREPAVIEP</sequence>
<comment type="caution">
    <text evidence="1">The sequence shown here is derived from an EMBL/GenBank/DDBJ whole genome shotgun (WGS) entry which is preliminary data.</text>
</comment>
<dbReference type="InterPro" id="IPR023158">
    <property type="entry name" value="YerB-like_sf"/>
</dbReference>
<dbReference type="EMBL" id="VSSQ01075799">
    <property type="protein sequence ID" value="MPN26322.1"/>
    <property type="molecule type" value="Genomic_DNA"/>
</dbReference>
<gene>
    <name evidence="1" type="ORF">SDC9_173746</name>
</gene>
<accession>A0A645GKD2</accession>
<protein>
    <submittedName>
        <fullName evidence="1">Uncharacterized protein</fullName>
    </submittedName>
</protein>
<reference evidence="1" key="1">
    <citation type="submission" date="2019-08" db="EMBL/GenBank/DDBJ databases">
        <authorList>
            <person name="Kucharzyk K."/>
            <person name="Murdoch R.W."/>
            <person name="Higgins S."/>
            <person name="Loffler F."/>
        </authorList>
    </citation>
    <scope>NUCLEOTIDE SEQUENCE</scope>
</reference>
<organism evidence="1">
    <name type="scientific">bioreactor metagenome</name>
    <dbReference type="NCBI Taxonomy" id="1076179"/>
    <lineage>
        <taxon>unclassified sequences</taxon>
        <taxon>metagenomes</taxon>
        <taxon>ecological metagenomes</taxon>
    </lineage>
</organism>
<name>A0A645GKD2_9ZZZZ</name>
<evidence type="ECO:0000313" key="1">
    <source>
        <dbReference type="EMBL" id="MPN26322.1"/>
    </source>
</evidence>
<proteinExistence type="predicted"/>
<dbReference type="SUPFAM" id="SSF159774">
    <property type="entry name" value="YerB-like"/>
    <property type="match status" value="1"/>
</dbReference>